<keyword evidence="1 6" id="KW-0963">Cytoplasm</keyword>
<dbReference type="GO" id="GO:0070677">
    <property type="term" value="F:rRNA (cytosine-2'-O-)-methyltransferase activity"/>
    <property type="evidence" value="ECO:0007669"/>
    <property type="project" value="UniProtKB-UniRule"/>
</dbReference>
<dbReference type="InterPro" id="IPR014776">
    <property type="entry name" value="4pyrrole_Mease_sub2"/>
</dbReference>
<comment type="subcellular location">
    <subcellularLocation>
        <location evidence="6">Cytoplasm</location>
    </subcellularLocation>
</comment>
<evidence type="ECO:0000256" key="1">
    <source>
        <dbReference type="ARBA" id="ARBA00022490"/>
    </source>
</evidence>
<dbReference type="InterPro" id="IPR014777">
    <property type="entry name" value="4pyrrole_Mease_sub1"/>
</dbReference>
<keyword evidence="5 6" id="KW-0949">S-adenosyl-L-methionine</keyword>
<dbReference type="InterPro" id="IPR000878">
    <property type="entry name" value="4pyrrol_Mease"/>
</dbReference>
<dbReference type="GeneID" id="70576051"/>
<dbReference type="InterPro" id="IPR035996">
    <property type="entry name" value="4pyrrol_Methylase_sf"/>
</dbReference>
<reference evidence="8 10" key="1">
    <citation type="submission" date="2016-10" db="EMBL/GenBank/DDBJ databases">
        <authorList>
            <person name="Varghese N."/>
            <person name="Submissions S."/>
        </authorList>
    </citation>
    <scope>NUCLEOTIDE SEQUENCE [LARGE SCALE GENOMIC DNA]</scope>
    <source>
        <strain evidence="8 10">NLAE-zl-C224</strain>
    </source>
</reference>
<dbReference type="OrthoDB" id="9809084at2"/>
<evidence type="ECO:0000313" key="9">
    <source>
        <dbReference type="EMBL" id="SQB34044.1"/>
    </source>
</evidence>
<comment type="catalytic activity">
    <reaction evidence="6">
        <text>cytidine(1402) in 16S rRNA + S-adenosyl-L-methionine = 2'-O-methylcytidine(1402) in 16S rRNA + S-adenosyl-L-homocysteine + H(+)</text>
        <dbReference type="Rhea" id="RHEA:42924"/>
        <dbReference type="Rhea" id="RHEA-COMP:10285"/>
        <dbReference type="Rhea" id="RHEA-COMP:10286"/>
        <dbReference type="ChEBI" id="CHEBI:15378"/>
        <dbReference type="ChEBI" id="CHEBI:57856"/>
        <dbReference type="ChEBI" id="CHEBI:59789"/>
        <dbReference type="ChEBI" id="CHEBI:74495"/>
        <dbReference type="ChEBI" id="CHEBI:82748"/>
        <dbReference type="EC" id="2.1.1.198"/>
    </reaction>
</comment>
<dbReference type="CDD" id="cd11648">
    <property type="entry name" value="RsmI"/>
    <property type="match status" value="1"/>
</dbReference>
<accession>A0A239YYQ5</accession>
<dbReference type="SUPFAM" id="SSF53790">
    <property type="entry name" value="Tetrapyrrole methylase"/>
    <property type="match status" value="1"/>
</dbReference>
<feature type="domain" description="Tetrapyrrole methylase" evidence="7">
    <location>
        <begin position="6"/>
        <end position="204"/>
    </location>
</feature>
<dbReference type="InterPro" id="IPR018063">
    <property type="entry name" value="SAM_MeTrfase_RsmI_CS"/>
</dbReference>
<keyword evidence="2 6" id="KW-0698">rRNA processing</keyword>
<dbReference type="PIRSF" id="PIRSF005917">
    <property type="entry name" value="MTase_YraL"/>
    <property type="match status" value="1"/>
</dbReference>
<dbReference type="Gene3D" id="3.30.950.10">
    <property type="entry name" value="Methyltransferase, Cobalt-precorrin-4 Transmethylase, Domain 2"/>
    <property type="match status" value="1"/>
</dbReference>
<dbReference type="PROSITE" id="PS01296">
    <property type="entry name" value="RSMI"/>
    <property type="match status" value="1"/>
</dbReference>
<comment type="similarity">
    <text evidence="6">Belongs to the methyltransferase superfamily. RsmI family.</text>
</comment>
<dbReference type="AlphaFoldDB" id="A0A239YYQ5"/>
<reference evidence="9 11" key="2">
    <citation type="submission" date="2018-06" db="EMBL/GenBank/DDBJ databases">
        <authorList>
            <consortium name="Pathogen Informatics"/>
            <person name="Doyle S."/>
        </authorList>
    </citation>
    <scope>NUCLEOTIDE SEQUENCE [LARGE SCALE GENOMIC DNA]</scope>
    <source>
        <strain evidence="9 11">NCTC13028</strain>
    </source>
</reference>
<comment type="function">
    <text evidence="6">Catalyzes the 2'-O-methylation of the ribose of cytidine 1402 (C1402) in 16S rRNA.</text>
</comment>
<dbReference type="HAMAP" id="MF_01877">
    <property type="entry name" value="16SrRNA_methyltr_I"/>
    <property type="match status" value="1"/>
</dbReference>
<name>A0A239YYQ5_CLOCO</name>
<keyword evidence="4 6" id="KW-0808">Transferase</keyword>
<protein>
    <recommendedName>
        <fullName evidence="6">Ribosomal RNA small subunit methyltransferase I</fullName>
        <ecNumber evidence="6">2.1.1.198</ecNumber>
    </recommendedName>
    <alternativeName>
        <fullName evidence="6">16S rRNA 2'-O-ribose C1402 methyltransferase</fullName>
    </alternativeName>
    <alternativeName>
        <fullName evidence="6">rRNA (cytidine-2'-O-)-methyltransferase RsmI</fullName>
    </alternativeName>
</protein>
<sequence length="282" mass="32353">MVKGQLYIVPTPIGNLKDITLRALDVLKSVDIIAAEDTRQTIKLLNHYNIKKKLISYHQHNEQGKSEDIVELLKQGNNIALVSDAGTPAISDPGSVVVKRCIDANIKYEVLPGATALIPALIYSGLDTTKFLFRGFLPKDNKLKKEVIEEIKDCQETIIIYEAPHRLLNTLKFLKENLNNRRISIIREISKLHEEVHRFTLEEAIDYYNYNPTKGEYVIVIEGKSKEELEKEELDQWKELSISEHILFYIEGGMSKKEAIKKVAQDRKMPKSEIYKYSIDIN</sequence>
<dbReference type="NCBIfam" id="TIGR00096">
    <property type="entry name" value="16S rRNA (cytidine(1402)-2'-O)-methyltransferase"/>
    <property type="match status" value="1"/>
</dbReference>
<evidence type="ECO:0000256" key="3">
    <source>
        <dbReference type="ARBA" id="ARBA00022603"/>
    </source>
</evidence>
<dbReference type="RefSeq" id="WP_089867755.1">
    <property type="nucleotide sequence ID" value="NZ_CP173238.1"/>
</dbReference>
<dbReference type="PANTHER" id="PTHR46111">
    <property type="entry name" value="RIBOSOMAL RNA SMALL SUBUNIT METHYLTRANSFERASE I"/>
    <property type="match status" value="1"/>
</dbReference>
<dbReference type="GO" id="GO:0005737">
    <property type="term" value="C:cytoplasm"/>
    <property type="evidence" value="ECO:0007669"/>
    <property type="project" value="UniProtKB-SubCell"/>
</dbReference>
<evidence type="ECO:0000313" key="10">
    <source>
        <dbReference type="Proteomes" id="UP000198811"/>
    </source>
</evidence>
<evidence type="ECO:0000259" key="7">
    <source>
        <dbReference type="Pfam" id="PF00590"/>
    </source>
</evidence>
<dbReference type="Proteomes" id="UP000198811">
    <property type="component" value="Unassembled WGS sequence"/>
</dbReference>
<evidence type="ECO:0000256" key="5">
    <source>
        <dbReference type="ARBA" id="ARBA00022691"/>
    </source>
</evidence>
<gene>
    <name evidence="6 9" type="primary">rsmI</name>
    <name evidence="9" type="ORF">NCTC13028_00933</name>
    <name evidence="8" type="ORF">SAMN05216497_12818</name>
</gene>
<dbReference type="Proteomes" id="UP000250223">
    <property type="component" value="Unassembled WGS sequence"/>
</dbReference>
<dbReference type="EMBL" id="FNGL01000028">
    <property type="protein sequence ID" value="SDL39758.1"/>
    <property type="molecule type" value="Genomic_DNA"/>
</dbReference>
<dbReference type="FunFam" id="3.30.950.10:FF:000002">
    <property type="entry name" value="Ribosomal RNA small subunit methyltransferase I"/>
    <property type="match status" value="1"/>
</dbReference>
<dbReference type="Gene3D" id="3.40.1010.10">
    <property type="entry name" value="Cobalt-precorrin-4 Transmethylase, Domain 1"/>
    <property type="match status" value="1"/>
</dbReference>
<dbReference type="Pfam" id="PF00590">
    <property type="entry name" value="TP_methylase"/>
    <property type="match status" value="1"/>
</dbReference>
<dbReference type="EMBL" id="UAWC01000005">
    <property type="protein sequence ID" value="SQB34044.1"/>
    <property type="molecule type" value="Genomic_DNA"/>
</dbReference>
<evidence type="ECO:0000256" key="2">
    <source>
        <dbReference type="ARBA" id="ARBA00022552"/>
    </source>
</evidence>
<evidence type="ECO:0000256" key="4">
    <source>
        <dbReference type="ARBA" id="ARBA00022679"/>
    </source>
</evidence>
<dbReference type="FunFam" id="3.40.1010.10:FF:000002">
    <property type="entry name" value="Ribosomal RNA small subunit methyltransferase I"/>
    <property type="match status" value="1"/>
</dbReference>
<dbReference type="InterPro" id="IPR008189">
    <property type="entry name" value="rRNA_ssu_MeTfrase_I"/>
</dbReference>
<keyword evidence="3 6" id="KW-0489">Methyltransferase</keyword>
<dbReference type="PANTHER" id="PTHR46111:SF1">
    <property type="entry name" value="RIBOSOMAL RNA SMALL SUBUNIT METHYLTRANSFERASE I"/>
    <property type="match status" value="1"/>
</dbReference>
<keyword evidence="10" id="KW-1185">Reference proteome</keyword>
<evidence type="ECO:0000256" key="6">
    <source>
        <dbReference type="HAMAP-Rule" id="MF_01877"/>
    </source>
</evidence>
<dbReference type="STRING" id="1494.SAMN05216497_12818"/>
<dbReference type="EC" id="2.1.1.198" evidence="6"/>
<proteinExistence type="inferred from homology"/>
<organism evidence="9 11">
    <name type="scientific">Clostridium cochlearium</name>
    <dbReference type="NCBI Taxonomy" id="1494"/>
    <lineage>
        <taxon>Bacteria</taxon>
        <taxon>Bacillati</taxon>
        <taxon>Bacillota</taxon>
        <taxon>Clostridia</taxon>
        <taxon>Eubacteriales</taxon>
        <taxon>Clostridiaceae</taxon>
        <taxon>Clostridium</taxon>
    </lineage>
</organism>
<evidence type="ECO:0000313" key="11">
    <source>
        <dbReference type="Proteomes" id="UP000250223"/>
    </source>
</evidence>
<evidence type="ECO:0000313" key="8">
    <source>
        <dbReference type="EMBL" id="SDL39758.1"/>
    </source>
</evidence>